<accession>A0A915PP26</accession>
<name>A0A915PP26_9BILA</name>
<keyword evidence="2" id="KW-1185">Reference proteome</keyword>
<evidence type="ECO:0000313" key="3">
    <source>
        <dbReference type="WBParaSite" id="sdigi.contig169.g5588.t1"/>
    </source>
</evidence>
<sequence>MITAAAAPTSAMPAAVDAAPNLVIAEERRSGTVKSDQPEPESGRKSDQFMFVDENDKNELQLSNQPTIRDWTDVVQKSKTVIDNSGYNKTDDESSNKSVKLTSSETPTFDFTKIETLFLNSTTTSSTDKRESEKPDIKDNTDVKIQQEEVIWGAMMMMMMMMIWRSDSDNDCDDDSDDDGECDSVIVYAGNDGIVDFRRAKNECNL</sequence>
<dbReference type="Proteomes" id="UP000887581">
    <property type="component" value="Unplaced"/>
</dbReference>
<dbReference type="AlphaFoldDB" id="A0A915PP26"/>
<feature type="region of interest" description="Disordered" evidence="1">
    <location>
        <begin position="22"/>
        <end position="65"/>
    </location>
</feature>
<proteinExistence type="predicted"/>
<organism evidence="2 3">
    <name type="scientific">Setaria digitata</name>
    <dbReference type="NCBI Taxonomy" id="48799"/>
    <lineage>
        <taxon>Eukaryota</taxon>
        <taxon>Metazoa</taxon>
        <taxon>Ecdysozoa</taxon>
        <taxon>Nematoda</taxon>
        <taxon>Chromadorea</taxon>
        <taxon>Rhabditida</taxon>
        <taxon>Spirurina</taxon>
        <taxon>Spiruromorpha</taxon>
        <taxon>Filarioidea</taxon>
        <taxon>Setariidae</taxon>
        <taxon>Setaria</taxon>
    </lineage>
</organism>
<dbReference type="WBParaSite" id="sdigi.contig169.g5588.t1">
    <property type="protein sequence ID" value="sdigi.contig169.g5588.t1"/>
    <property type="gene ID" value="sdigi.contig169.g5588"/>
</dbReference>
<protein>
    <submittedName>
        <fullName evidence="3">Uncharacterized protein</fullName>
    </submittedName>
</protein>
<reference evidence="3" key="1">
    <citation type="submission" date="2022-11" db="UniProtKB">
        <authorList>
            <consortium name="WormBaseParasite"/>
        </authorList>
    </citation>
    <scope>IDENTIFICATION</scope>
</reference>
<evidence type="ECO:0000256" key="1">
    <source>
        <dbReference type="SAM" id="MobiDB-lite"/>
    </source>
</evidence>
<evidence type="ECO:0000313" key="2">
    <source>
        <dbReference type="Proteomes" id="UP000887581"/>
    </source>
</evidence>